<dbReference type="Proteomes" id="UP000604825">
    <property type="component" value="Unassembled WGS sequence"/>
</dbReference>
<sequence length="79" mass="9127">MANVRSLEYLKENLSDVEADVDDLVTNEGKAKIKKTFEIMSLFTSKANLKRYAGLGWFKEERVRLRKGETKVEPKYNKG</sequence>
<organism evidence="1 2">
    <name type="scientific">Miscanthus lutarioriparius</name>
    <dbReference type="NCBI Taxonomy" id="422564"/>
    <lineage>
        <taxon>Eukaryota</taxon>
        <taxon>Viridiplantae</taxon>
        <taxon>Streptophyta</taxon>
        <taxon>Embryophyta</taxon>
        <taxon>Tracheophyta</taxon>
        <taxon>Spermatophyta</taxon>
        <taxon>Magnoliopsida</taxon>
        <taxon>Liliopsida</taxon>
        <taxon>Poales</taxon>
        <taxon>Poaceae</taxon>
        <taxon>PACMAD clade</taxon>
        <taxon>Panicoideae</taxon>
        <taxon>Andropogonodae</taxon>
        <taxon>Andropogoneae</taxon>
        <taxon>Saccharinae</taxon>
        <taxon>Miscanthus</taxon>
    </lineage>
</organism>
<dbReference type="AlphaFoldDB" id="A0A811NXA9"/>
<dbReference type="EMBL" id="CAJGYO010000005">
    <property type="protein sequence ID" value="CAD6232623.1"/>
    <property type="molecule type" value="Genomic_DNA"/>
</dbReference>
<evidence type="ECO:0000313" key="1">
    <source>
        <dbReference type="EMBL" id="CAD6232623.1"/>
    </source>
</evidence>
<comment type="caution">
    <text evidence="1">The sequence shown here is derived from an EMBL/GenBank/DDBJ whole genome shotgun (WGS) entry which is preliminary data.</text>
</comment>
<proteinExistence type="predicted"/>
<evidence type="ECO:0000313" key="2">
    <source>
        <dbReference type="Proteomes" id="UP000604825"/>
    </source>
</evidence>
<gene>
    <name evidence="1" type="ORF">NCGR_LOCUS22249</name>
</gene>
<keyword evidence="2" id="KW-1185">Reference proteome</keyword>
<name>A0A811NXA9_9POAL</name>
<protein>
    <submittedName>
        <fullName evidence="1">Uncharacterized protein</fullName>
    </submittedName>
</protein>
<accession>A0A811NXA9</accession>
<reference evidence="1" key="1">
    <citation type="submission" date="2020-10" db="EMBL/GenBank/DDBJ databases">
        <authorList>
            <person name="Han B."/>
            <person name="Lu T."/>
            <person name="Zhao Q."/>
            <person name="Huang X."/>
            <person name="Zhao Y."/>
        </authorList>
    </citation>
    <scope>NUCLEOTIDE SEQUENCE</scope>
</reference>